<dbReference type="RefSeq" id="WP_128441812.1">
    <property type="nucleotide sequence ID" value="NZ_SBIP01000001.1"/>
</dbReference>
<keyword evidence="8" id="KW-1185">Reference proteome</keyword>
<dbReference type="AlphaFoldDB" id="A0A444LN22"/>
<dbReference type="EMBL" id="SBIP01000001">
    <property type="protein sequence ID" value="RWX81703.1"/>
    <property type="molecule type" value="Genomic_DNA"/>
</dbReference>
<accession>A0A444LN22</accession>
<gene>
    <name evidence="7" type="ORF">EPK99_05455</name>
</gene>
<dbReference type="PIRSF" id="PIRSF006278">
    <property type="entry name" value="ACCD_DCysDesulf"/>
    <property type="match status" value="1"/>
</dbReference>
<dbReference type="SUPFAM" id="SSF53686">
    <property type="entry name" value="Tryptophan synthase beta subunit-like PLP-dependent enzymes"/>
    <property type="match status" value="1"/>
</dbReference>
<name>A0A444LN22_9HYPH</name>
<feature type="active site" description="Nucleophile" evidence="4">
    <location>
        <position position="75"/>
    </location>
</feature>
<dbReference type="NCBIfam" id="TIGR01275">
    <property type="entry name" value="ACC_deam_rel"/>
    <property type="match status" value="1"/>
</dbReference>
<comment type="caution">
    <text evidence="7">The sequence shown here is derived from an EMBL/GenBank/DDBJ whole genome shotgun (WGS) entry which is preliminary data.</text>
</comment>
<dbReference type="InterPro" id="IPR005966">
    <property type="entry name" value="D-Cys_desShydrase"/>
</dbReference>
<evidence type="ECO:0000256" key="5">
    <source>
        <dbReference type="PIRSR" id="PIRSR006278-2"/>
    </source>
</evidence>
<dbReference type="GO" id="GO:0019148">
    <property type="term" value="F:D-cysteine desulfhydrase activity"/>
    <property type="evidence" value="ECO:0007669"/>
    <property type="project" value="TreeGrafter"/>
</dbReference>
<dbReference type="OrthoDB" id="9801249at2"/>
<evidence type="ECO:0000313" key="8">
    <source>
        <dbReference type="Proteomes" id="UP000287687"/>
    </source>
</evidence>
<comment type="cofactor">
    <cofactor evidence="1">
        <name>pyridoxal 5'-phosphate</name>
        <dbReference type="ChEBI" id="CHEBI:597326"/>
    </cofactor>
</comment>
<feature type="domain" description="Tryptophan synthase beta chain-like PALP" evidence="6">
    <location>
        <begin position="10"/>
        <end position="316"/>
    </location>
</feature>
<evidence type="ECO:0000256" key="3">
    <source>
        <dbReference type="ARBA" id="ARBA00022898"/>
    </source>
</evidence>
<organism evidence="7 8">
    <name type="scientific">Neorhizobium lilium</name>
    <dbReference type="NCBI Taxonomy" id="2503024"/>
    <lineage>
        <taxon>Bacteria</taxon>
        <taxon>Pseudomonadati</taxon>
        <taxon>Pseudomonadota</taxon>
        <taxon>Alphaproteobacteria</taxon>
        <taxon>Hyphomicrobiales</taxon>
        <taxon>Rhizobiaceae</taxon>
        <taxon>Rhizobium/Agrobacterium group</taxon>
        <taxon>Neorhizobium</taxon>
    </lineage>
</organism>
<sequence length="338" mass="35703">MKLEDIPRLSLGFLPTPIEKLERLSSELGISLSVKRDDFTGFGGGGNKVRKLEYLMADAVSQGVKVLITTGGHQSNHARMTAAAARKYGMKPILVLRGNRPELYQGNLLLDHLFGAEIDFLDPDAYFTEINPRMQHHADAAQARGEKAYIIPLGGASALGAMGYVNAVKELAEQYAASGLPTPDHIVAPVGSGGTLAGLHVGCAMYMPSTEVVGIAVTGSAVPFSERIAVMANAAAELLGYDRRWSAEEIRIENDYIGPGYSIPSEAGNAAIKLAGKSEGVLLDPVYTGKAFAGIIGCVENGSIKKDANVLFIHCGGSPALYPYADQLTSDLPPDTAS</sequence>
<dbReference type="InterPro" id="IPR027278">
    <property type="entry name" value="ACCD_DCysDesulf"/>
</dbReference>
<feature type="modified residue" description="N6-(pyridoxal phosphate)lysine" evidence="5">
    <location>
        <position position="48"/>
    </location>
</feature>
<dbReference type="InterPro" id="IPR001926">
    <property type="entry name" value="TrpB-like_PALP"/>
</dbReference>
<dbReference type="PANTHER" id="PTHR43780:SF2">
    <property type="entry name" value="1-AMINOCYCLOPROPANE-1-CARBOXYLATE DEAMINASE-RELATED"/>
    <property type="match status" value="1"/>
</dbReference>
<evidence type="ECO:0000256" key="4">
    <source>
        <dbReference type="PIRSR" id="PIRSR006278-1"/>
    </source>
</evidence>
<dbReference type="Proteomes" id="UP000287687">
    <property type="component" value="Unassembled WGS sequence"/>
</dbReference>
<protein>
    <submittedName>
        <fullName evidence="7">D-cysteine desulfhydrase family protein</fullName>
    </submittedName>
</protein>
<evidence type="ECO:0000256" key="1">
    <source>
        <dbReference type="ARBA" id="ARBA00001933"/>
    </source>
</evidence>
<comment type="similarity">
    <text evidence="2">Belongs to the ACC deaminase/D-cysteine desulfhydrase family.</text>
</comment>
<evidence type="ECO:0000313" key="7">
    <source>
        <dbReference type="EMBL" id="RWX81703.1"/>
    </source>
</evidence>
<dbReference type="InterPro" id="IPR036052">
    <property type="entry name" value="TrpB-like_PALP_sf"/>
</dbReference>
<keyword evidence="3 5" id="KW-0663">Pyridoxal phosphate</keyword>
<dbReference type="Gene3D" id="3.40.50.1100">
    <property type="match status" value="2"/>
</dbReference>
<evidence type="ECO:0000259" key="6">
    <source>
        <dbReference type="Pfam" id="PF00291"/>
    </source>
</evidence>
<dbReference type="Pfam" id="PF00291">
    <property type="entry name" value="PALP"/>
    <property type="match status" value="1"/>
</dbReference>
<evidence type="ECO:0000256" key="2">
    <source>
        <dbReference type="ARBA" id="ARBA00008639"/>
    </source>
</evidence>
<dbReference type="PANTHER" id="PTHR43780">
    <property type="entry name" value="1-AMINOCYCLOPROPANE-1-CARBOXYLATE DEAMINASE-RELATED"/>
    <property type="match status" value="1"/>
</dbReference>
<reference evidence="7 8" key="1">
    <citation type="submission" date="2019-01" db="EMBL/GenBank/DDBJ databases">
        <title>The draft genome of Rhizobium sp. 24NR.</title>
        <authorList>
            <person name="Liu L."/>
            <person name="Liang L."/>
            <person name="Shi S."/>
            <person name="Xu L."/>
            <person name="Wang X."/>
            <person name="Li L."/>
            <person name="Zhang X."/>
        </authorList>
    </citation>
    <scope>NUCLEOTIDE SEQUENCE [LARGE SCALE GENOMIC DNA]</scope>
    <source>
        <strain evidence="7 8">24NR</strain>
    </source>
</reference>
<proteinExistence type="inferred from homology"/>